<keyword evidence="2" id="KW-0808">Transferase</keyword>
<dbReference type="GO" id="GO:0080044">
    <property type="term" value="F:quercetin 7-O-glucosyltransferase activity"/>
    <property type="evidence" value="ECO:0007669"/>
    <property type="project" value="TreeGrafter"/>
</dbReference>
<dbReference type="CDD" id="cd03784">
    <property type="entry name" value="GT1_Gtf-like"/>
    <property type="match status" value="1"/>
</dbReference>
<evidence type="ECO:0000313" key="5">
    <source>
        <dbReference type="Proteomes" id="UP000594638"/>
    </source>
</evidence>
<evidence type="ECO:0000256" key="2">
    <source>
        <dbReference type="ARBA" id="ARBA00022679"/>
    </source>
</evidence>
<dbReference type="InterPro" id="IPR002213">
    <property type="entry name" value="UDP_glucos_trans"/>
</dbReference>
<feature type="domain" description="Glycosyltransferase N-terminal" evidence="3">
    <location>
        <begin position="3"/>
        <end position="128"/>
    </location>
</feature>
<evidence type="ECO:0000313" key="4">
    <source>
        <dbReference type="EMBL" id="CAA3013202.1"/>
    </source>
</evidence>
<accession>A0A8S0U3X9</accession>
<dbReference type="PANTHER" id="PTHR11926:SF1283">
    <property type="entry name" value="GLYCOSYLTRANSFERASE"/>
    <property type="match status" value="1"/>
</dbReference>
<comment type="similarity">
    <text evidence="1">Belongs to the UDP-glycosyltransferase family.</text>
</comment>
<dbReference type="FunFam" id="3.40.50.2000:FF:000055">
    <property type="entry name" value="Glycosyltransferase"/>
    <property type="match status" value="1"/>
</dbReference>
<evidence type="ECO:0000256" key="1">
    <source>
        <dbReference type="ARBA" id="ARBA00009995"/>
    </source>
</evidence>
<dbReference type="PANTHER" id="PTHR11926">
    <property type="entry name" value="GLUCOSYL/GLUCURONOSYL TRANSFERASES"/>
    <property type="match status" value="1"/>
</dbReference>
<dbReference type="OrthoDB" id="5835829at2759"/>
<sequence length="409" mass="46735">MPVCIPLPAQGHINPMLKLAKLLHSRGFHITFLHTVFNYERSIMCKDPDSMKGVENFIFEIVSDGLPPSNPRGILDLPALCVSMPIHCKNSFRKLIEKLNSSPDVPPVTCVVSDGVMSFTLEVAREFNIPEILFFTPSACGMWGYLHYDELLQRGYFPFQDESCLSNGYLDTIIDWIPAMEGIRLKDLPTFIRTTNRDDIMFNYNLESVNNALKTGSIILNTFDDLEQDVLDAMKSKFPDIYTVGPLSLLSEQITCDAKMESVEASLWKEDDKCLEWLDKRDAGSVVYVNYGSLIIMTPKQLREFAWGLANSKYSFLWVIRPNLVNGGTEIISQDFLNEIKDRGLILDWCPQEKSFRPPFNWRVLNTLWVEFYFGKHFTWGAHDLLAIFCRTTNELPLLVLKVGDWSGD</sequence>
<dbReference type="Gramene" id="OE9A030291T1">
    <property type="protein sequence ID" value="OE9A030291C1"/>
    <property type="gene ID" value="OE9A030291"/>
</dbReference>
<reference evidence="4 5" key="1">
    <citation type="submission" date="2019-12" db="EMBL/GenBank/DDBJ databases">
        <authorList>
            <person name="Alioto T."/>
            <person name="Alioto T."/>
            <person name="Gomez Garrido J."/>
        </authorList>
    </citation>
    <scope>NUCLEOTIDE SEQUENCE [LARGE SCALE GENOMIC DNA]</scope>
</reference>
<evidence type="ECO:0000259" key="3">
    <source>
        <dbReference type="Pfam" id="PF26168"/>
    </source>
</evidence>
<dbReference type="Gene3D" id="3.40.50.2000">
    <property type="entry name" value="Glycogen Phosphorylase B"/>
    <property type="match status" value="2"/>
</dbReference>
<organism evidence="4 5">
    <name type="scientific">Olea europaea subsp. europaea</name>
    <dbReference type="NCBI Taxonomy" id="158383"/>
    <lineage>
        <taxon>Eukaryota</taxon>
        <taxon>Viridiplantae</taxon>
        <taxon>Streptophyta</taxon>
        <taxon>Embryophyta</taxon>
        <taxon>Tracheophyta</taxon>
        <taxon>Spermatophyta</taxon>
        <taxon>Magnoliopsida</taxon>
        <taxon>eudicotyledons</taxon>
        <taxon>Gunneridae</taxon>
        <taxon>Pentapetalae</taxon>
        <taxon>asterids</taxon>
        <taxon>lamiids</taxon>
        <taxon>Lamiales</taxon>
        <taxon>Oleaceae</taxon>
        <taxon>Oleeae</taxon>
        <taxon>Olea</taxon>
    </lineage>
</organism>
<dbReference type="InterPro" id="IPR058980">
    <property type="entry name" value="Glyco_transf_N"/>
</dbReference>
<protein>
    <submittedName>
        <fullName evidence="4">7-deoxyloganetin glucosyltransferase-like</fullName>
    </submittedName>
</protein>
<dbReference type="EMBL" id="CACTIH010007426">
    <property type="protein sequence ID" value="CAA3013202.1"/>
    <property type="molecule type" value="Genomic_DNA"/>
</dbReference>
<comment type="caution">
    <text evidence="4">The sequence shown here is derived from an EMBL/GenBank/DDBJ whole genome shotgun (WGS) entry which is preliminary data.</text>
</comment>
<dbReference type="Proteomes" id="UP000594638">
    <property type="component" value="Unassembled WGS sequence"/>
</dbReference>
<gene>
    <name evidence="4" type="ORF">OLEA9_A030291</name>
</gene>
<dbReference type="AlphaFoldDB" id="A0A8S0U3X9"/>
<dbReference type="GO" id="GO:0080043">
    <property type="term" value="F:quercetin 3-O-glucosyltransferase activity"/>
    <property type="evidence" value="ECO:0007669"/>
    <property type="project" value="TreeGrafter"/>
</dbReference>
<dbReference type="SUPFAM" id="SSF53756">
    <property type="entry name" value="UDP-Glycosyltransferase/glycogen phosphorylase"/>
    <property type="match status" value="1"/>
</dbReference>
<name>A0A8S0U3X9_OLEEU</name>
<dbReference type="Pfam" id="PF26168">
    <property type="entry name" value="Glyco_transf_N"/>
    <property type="match status" value="1"/>
</dbReference>
<proteinExistence type="inferred from homology"/>
<keyword evidence="5" id="KW-1185">Reference proteome</keyword>